<dbReference type="InterPro" id="IPR032795">
    <property type="entry name" value="DUF3741-assoc"/>
</dbReference>
<evidence type="ECO:0000313" key="4">
    <source>
        <dbReference type="EMBL" id="BAK06869.1"/>
    </source>
</evidence>
<feature type="compositionally biased region" description="Low complexity" evidence="1">
    <location>
        <begin position="1"/>
        <end position="15"/>
    </location>
</feature>
<evidence type="ECO:0000256" key="1">
    <source>
        <dbReference type="SAM" id="MobiDB-lite"/>
    </source>
</evidence>
<feature type="compositionally biased region" description="Basic and acidic residues" evidence="1">
    <location>
        <begin position="99"/>
        <end position="111"/>
    </location>
</feature>
<feature type="domain" description="DUF4378" evidence="2">
    <location>
        <begin position="829"/>
        <end position="932"/>
    </location>
</feature>
<dbReference type="Pfam" id="PF14383">
    <property type="entry name" value="VARLMGL"/>
    <property type="match status" value="1"/>
</dbReference>
<feature type="region of interest" description="Disordered" evidence="1">
    <location>
        <begin position="679"/>
        <end position="778"/>
    </location>
</feature>
<feature type="region of interest" description="Disordered" evidence="1">
    <location>
        <begin position="376"/>
        <end position="501"/>
    </location>
</feature>
<sequence>MRRGGSSSSSSSAAANGGGGGGLAITERQKPAPSRVVALFQMLAKRKLFSSSSSKKTKLLAPAREQRFFSPGRPPGGGGDGGEKTPVAKKRPLLLDSADYARRKSESHDTNRLPPPTQDSNSSEMCTPGVVARLMGLSSMPAISHERSTRATDSSASDVDGHRNECSQSLPGSSGSMSSLHQRQQKPGQVMDEWHENTGKFSADSQALWSGRHQNHKVASPLKSPRSISSRNKARLIEAAARVLEPGLQSRNRHRAQRHARLEYPCNGDGVATTAVAVVCNLPDQFSRDTRDVDAPTSDACNIGATSLYNSTSGQWSEQNCKKIAADRKPKQNVPWQGQPAGNIKVLAASSSSEKARVKESDEMIFNATAGKHQDVRKVEPRNVSRGNVASGPLKQNNLKQNALPTVSRTEDPQHMNQRQKHRSGEQYVASTGKDFVSLNKSMNSSTSLRPKGKAMDEIRLPRSNAQLKNLSTKGHRTSGLRSDSSNKPKPRSASPKAMEKDMVIAKGAGLVSEKPKTASANYARNDLLRPVEPRNASRCNDSDIVSFTFSSPMKAIPSSLPSKNNSAVLGSANGPKRNSHRDSQNICSEKELVYREKLQGPSSTETAESVCFNRDELKNRDIHGNRVRVTSSWSEQASDVPVLQRSSSEELLRELDSLMHVFGELPNSVELRETHKKLEANGKANDTSRSVPGGNRQRGRLRPTYSDENCTFGNSNYTKESQLEDRRLSETCAPPSSARDATTERNAGRAEPNPGQHGARRLAPAVQGSKPAHAGPGEVTSTVDLLLTSVCSSGVQNSKEAFLQRTSESVLATLTPRSSGNNNSRPKATGANPLRSLAVGLVTECLESMSTQLCDSGFMSFTRLAVTIRTEQRLSAEVWREAARRGTMAGQALDDLAAGDVERAVAAGVAREAFRIGALIERDLVQELVHEVGQDMLRAAAVNL</sequence>
<dbReference type="PANTHER" id="PTHR21726:SF61">
    <property type="entry name" value="DNAA INITIATOR-ASSOCIATING PROTEIN"/>
    <property type="match status" value="1"/>
</dbReference>
<protein>
    <submittedName>
        <fullName evidence="4">Predicted protein</fullName>
    </submittedName>
</protein>
<dbReference type="InterPro" id="IPR025486">
    <property type="entry name" value="DUF4378"/>
</dbReference>
<feature type="compositionally biased region" description="Polar residues" evidence="1">
    <location>
        <begin position="439"/>
        <end position="449"/>
    </location>
</feature>
<feature type="region of interest" description="Disordered" evidence="1">
    <location>
        <begin position="142"/>
        <end position="189"/>
    </location>
</feature>
<reference evidence="4" key="1">
    <citation type="journal article" date="2011" name="Plant Physiol.">
        <title>Comprehensive sequence analysis of 24,783 barley full-length cDNAs derived from 12 clone libraries.</title>
        <authorList>
            <person name="Matsumoto T."/>
            <person name="Tanaka T."/>
            <person name="Sakai H."/>
            <person name="Amano N."/>
            <person name="Kanamori H."/>
            <person name="Kurita K."/>
            <person name="Kikuta A."/>
            <person name="Kamiya K."/>
            <person name="Yamamoto M."/>
            <person name="Ikawa H."/>
            <person name="Fujii N."/>
            <person name="Hori K."/>
            <person name="Itoh T."/>
            <person name="Sato K."/>
        </authorList>
    </citation>
    <scope>NUCLEOTIDE SEQUENCE</scope>
    <source>
        <tissue evidence="4">Flower</tissue>
    </source>
</reference>
<feature type="compositionally biased region" description="Polar residues" evidence="1">
    <location>
        <begin position="707"/>
        <end position="721"/>
    </location>
</feature>
<dbReference type="PANTHER" id="PTHR21726">
    <property type="entry name" value="PHOSPHATIDYLINOSITOL N-ACETYLGLUCOSAMINYLTRANSFERASE SUBUNIT P DOWN SYNDROME CRITICAL REGION PROTEIN 5 -RELATED"/>
    <property type="match status" value="1"/>
</dbReference>
<feature type="compositionally biased region" description="Polar residues" evidence="1">
    <location>
        <begin position="394"/>
        <end position="408"/>
    </location>
</feature>
<feature type="compositionally biased region" description="Polar residues" evidence="1">
    <location>
        <begin position="464"/>
        <end position="473"/>
    </location>
</feature>
<feature type="compositionally biased region" description="Low complexity" evidence="1">
    <location>
        <begin position="167"/>
        <end position="180"/>
    </location>
</feature>
<accession>F2EHP7</accession>
<proteinExistence type="evidence at transcript level"/>
<dbReference type="EMBL" id="AK375674">
    <property type="protein sequence ID" value="BAK06869.1"/>
    <property type="molecule type" value="mRNA"/>
</dbReference>
<dbReference type="Pfam" id="PF14309">
    <property type="entry name" value="DUF4378"/>
    <property type="match status" value="1"/>
</dbReference>
<dbReference type="AlphaFoldDB" id="F2EHP7"/>
<name>F2EHP7_HORVV</name>
<feature type="region of interest" description="Disordered" evidence="1">
    <location>
        <begin position="558"/>
        <end position="586"/>
    </location>
</feature>
<feature type="compositionally biased region" description="Polar residues" evidence="1">
    <location>
        <begin position="560"/>
        <end position="569"/>
    </location>
</feature>
<evidence type="ECO:0000259" key="3">
    <source>
        <dbReference type="Pfam" id="PF14383"/>
    </source>
</evidence>
<evidence type="ECO:0000259" key="2">
    <source>
        <dbReference type="Pfam" id="PF14309"/>
    </source>
</evidence>
<feature type="region of interest" description="Disordered" evidence="1">
    <location>
        <begin position="49"/>
        <end position="125"/>
    </location>
</feature>
<organism evidence="4">
    <name type="scientific">Hordeum vulgare subsp. vulgare</name>
    <name type="common">Domesticated barley</name>
    <dbReference type="NCBI Taxonomy" id="112509"/>
    <lineage>
        <taxon>Eukaryota</taxon>
        <taxon>Viridiplantae</taxon>
        <taxon>Streptophyta</taxon>
        <taxon>Embryophyta</taxon>
        <taxon>Tracheophyta</taxon>
        <taxon>Spermatophyta</taxon>
        <taxon>Magnoliopsida</taxon>
        <taxon>Liliopsida</taxon>
        <taxon>Poales</taxon>
        <taxon>Poaceae</taxon>
        <taxon>BOP clade</taxon>
        <taxon>Pooideae</taxon>
        <taxon>Triticodae</taxon>
        <taxon>Triticeae</taxon>
        <taxon>Hordeinae</taxon>
        <taxon>Hordeum</taxon>
    </lineage>
</organism>
<feature type="region of interest" description="Disordered" evidence="1">
    <location>
        <begin position="1"/>
        <end position="30"/>
    </location>
</feature>
<feature type="domain" description="DUF3741" evidence="3">
    <location>
        <begin position="119"/>
        <end position="142"/>
    </location>
</feature>